<feature type="signal peptide" evidence="1">
    <location>
        <begin position="1"/>
        <end position="16"/>
    </location>
</feature>
<dbReference type="InterPro" id="IPR024079">
    <property type="entry name" value="MetalloPept_cat_dom_sf"/>
</dbReference>
<dbReference type="GO" id="GO:0005886">
    <property type="term" value="C:plasma membrane"/>
    <property type="evidence" value="ECO:0007669"/>
    <property type="project" value="TreeGrafter"/>
</dbReference>
<proteinExistence type="predicted"/>
<keyword evidence="1" id="KW-0732">Signal</keyword>
<dbReference type="AlphaFoldDB" id="A0A9P1J419"/>
<dbReference type="Pfam" id="PF01431">
    <property type="entry name" value="Peptidase_M13"/>
    <property type="match status" value="1"/>
</dbReference>
<dbReference type="InterPro" id="IPR018497">
    <property type="entry name" value="Peptidase_M13_C"/>
</dbReference>
<evidence type="ECO:0000313" key="3">
    <source>
        <dbReference type="EMBL" id="CAI5456151.1"/>
    </source>
</evidence>
<name>A0A9P1J419_9PELO</name>
<dbReference type="Gene3D" id="3.40.390.10">
    <property type="entry name" value="Collagenase (Catalytic Domain)"/>
    <property type="match status" value="1"/>
</dbReference>
<evidence type="ECO:0000256" key="1">
    <source>
        <dbReference type="SAM" id="SignalP"/>
    </source>
</evidence>
<evidence type="ECO:0000259" key="2">
    <source>
        <dbReference type="Pfam" id="PF01431"/>
    </source>
</evidence>
<dbReference type="PANTHER" id="PTHR11733:SF208">
    <property type="entry name" value="PEPTIDASE M13 C-TERMINAL DOMAIN-CONTAINING PROTEIN"/>
    <property type="match status" value="1"/>
</dbReference>
<accession>A0A9P1J419</accession>
<dbReference type="InterPro" id="IPR000718">
    <property type="entry name" value="Peptidase_M13"/>
</dbReference>
<sequence length="489" mass="56849">MQVFLCYLMFVLGVNSLELDIVKIIETNIDDSIDPCDDFYRHACKKDLSKDSVFRNLLSKSYDIEVESMAGKYHTTFFANISDYETLVNSLKINVDQDVTLAKYEYVEKCINNKTEARKMLLELNELIYDEKEGNCCFTNIAYDTKCERAATNLEKGIKIYLEEAYPDAKENWKNYLNYLGNFKAFLWLDANRNTFEKSREIFNKLKEEVSEMIKKTPWLINSNSMEAYLEITNQLMVDTKILVQMNRDVVNEVTEQFQICRRLSSSLTRKYCYAKIEVPTVFEKWNSFNAFNLHPHLNLNNPILSALGSNLPPAIEYGFVGALLGHEFGHTLIKSSRDHMFVPYFSEQVKNCVQNQFNKSCEYFAEGVCRTVDFQFDENGSDLVGVPLAYNVFKREQSCVLNKSIRGYEYCWTPAKLFFYAHAAMHCKRYKLNYMTSVHHSSNIRVNAVLAQMPDFAEVFQCDAKSRMMRSKSKQCFIHGEDAPETFF</sequence>
<gene>
    <name evidence="3" type="ORF">CAMP_LOCUS18788</name>
</gene>
<keyword evidence="4" id="KW-1185">Reference proteome</keyword>
<organism evidence="3 4">
    <name type="scientific">Caenorhabditis angaria</name>
    <dbReference type="NCBI Taxonomy" id="860376"/>
    <lineage>
        <taxon>Eukaryota</taxon>
        <taxon>Metazoa</taxon>
        <taxon>Ecdysozoa</taxon>
        <taxon>Nematoda</taxon>
        <taxon>Chromadorea</taxon>
        <taxon>Rhabditida</taxon>
        <taxon>Rhabditina</taxon>
        <taxon>Rhabditomorpha</taxon>
        <taxon>Rhabditoidea</taxon>
        <taxon>Rhabditidae</taxon>
        <taxon>Peloderinae</taxon>
        <taxon>Caenorhabditis</taxon>
    </lineage>
</organism>
<comment type="caution">
    <text evidence="3">The sequence shown here is derived from an EMBL/GenBank/DDBJ whole genome shotgun (WGS) entry which is preliminary data.</text>
</comment>
<dbReference type="EMBL" id="CANHGI010000006">
    <property type="protein sequence ID" value="CAI5456151.1"/>
    <property type="molecule type" value="Genomic_DNA"/>
</dbReference>
<dbReference type="GO" id="GO:0016485">
    <property type="term" value="P:protein processing"/>
    <property type="evidence" value="ECO:0007669"/>
    <property type="project" value="TreeGrafter"/>
</dbReference>
<evidence type="ECO:0000313" key="4">
    <source>
        <dbReference type="Proteomes" id="UP001152747"/>
    </source>
</evidence>
<dbReference type="OrthoDB" id="5799049at2759"/>
<dbReference type="Proteomes" id="UP001152747">
    <property type="component" value="Unassembled WGS sequence"/>
</dbReference>
<dbReference type="SUPFAM" id="SSF55486">
    <property type="entry name" value="Metalloproteases ('zincins'), catalytic domain"/>
    <property type="match status" value="1"/>
</dbReference>
<dbReference type="GO" id="GO:0004222">
    <property type="term" value="F:metalloendopeptidase activity"/>
    <property type="evidence" value="ECO:0007669"/>
    <property type="project" value="InterPro"/>
</dbReference>
<dbReference type="PROSITE" id="PS51885">
    <property type="entry name" value="NEPRILYSIN"/>
    <property type="match status" value="1"/>
</dbReference>
<dbReference type="PANTHER" id="PTHR11733">
    <property type="entry name" value="ZINC METALLOPROTEASE FAMILY M13 NEPRILYSIN-RELATED"/>
    <property type="match status" value="1"/>
</dbReference>
<protein>
    <recommendedName>
        <fullName evidence="2">Peptidase M13 C-terminal domain-containing protein</fullName>
    </recommendedName>
</protein>
<reference evidence="3" key="1">
    <citation type="submission" date="2022-11" db="EMBL/GenBank/DDBJ databases">
        <authorList>
            <person name="Kikuchi T."/>
        </authorList>
    </citation>
    <scope>NUCLEOTIDE SEQUENCE</scope>
    <source>
        <strain evidence="3">PS1010</strain>
    </source>
</reference>
<feature type="chain" id="PRO_5040398969" description="Peptidase M13 C-terminal domain-containing protein" evidence="1">
    <location>
        <begin position="17"/>
        <end position="489"/>
    </location>
</feature>
<feature type="domain" description="Peptidase M13 C-terminal" evidence="2">
    <location>
        <begin position="310"/>
        <end position="477"/>
    </location>
</feature>